<dbReference type="InterPro" id="IPR001810">
    <property type="entry name" value="F-box_dom"/>
</dbReference>
<name>A0A0D3FUS2_9ORYZ</name>
<dbReference type="SUPFAM" id="SSF52047">
    <property type="entry name" value="RNI-like"/>
    <property type="match status" value="2"/>
</dbReference>
<dbReference type="Pfam" id="PF00646">
    <property type="entry name" value="F-box"/>
    <property type="match status" value="1"/>
</dbReference>
<evidence type="ECO:0000313" key="3">
    <source>
        <dbReference type="Proteomes" id="UP000026960"/>
    </source>
</evidence>
<sequence>MERLSEELIIEILKRITRTSDLNSLSLVSKQLYAIDAEQRATICIGCGLSTEDFSALCSRFPNLLKVEIGNSGSTSGNGNHIDNQGLFVLSSSYNSLNDLTLSFCSRINDAGIASLTYCKKLMSLKLNSIPDVTSSGLLLVAFGCKALSSLYLNDCKGIAASTEWLEYLGSDGSLEELVVNNCPGISQYDFLKFGRGWMKLKKFEFVNKETMVNHFITRHDPSYSANCVYKYDLCCENLEDLRLARLRTEPEGPEIGLRFLLRKCKALAKLCLEYVGGLIDKDMIVLSQSCKNLKSISLWMMPRRFHEHEVFRMGFTDESLEMLAHNCALLQDIELIFAGVEDLEYPEIGFTQEGLVKLMHSCPIRSLTLNGTLFFNDNGMKGLSSAPFLETLCLVDCKITDYGMCFLVHYPCLADLKLQYCSGLTDVGIAELVHAQKLQSLVVEGCSNISENAVQGAARSVQYFLNSAGSVRGRGRRRGPDTAAERERGGRANEAFLYLRRIHPYSSSSSSTVTSSPPGPVRLVLSRPPSSWFLFKKQSRPPIADSFDHLSEELIIEILKRITRTSDLNSVSLVSKQLYAIDAEQRATICIGCGLSTEDFSALCSRFPNLLKVEIDYSGSTPGNGNHIDNQGLFVLTSCCTLLNDITLSFCSKINDAGIACLTYCKKLMSLKLNSIPEVTSSGLLMVAFGCKALSSLYLNDCKGIAGSTEWLEYLGSDGSLEELIVSNCKGVSQYDFLKFGPGWMKLKTFEYENEENFFSIHPRYGSSVKANTHRYEPCCENLKDLKLVRLVTEPDGPEIGLRFLLGKCKALEKLCLEYVTGVIDNDMIVLSQACKNLKSISLWLKPEHYVVGGHIEFRTGFTDGSLKALALNCPLLQDVELTFTGCAHWDPPEIGFTQEGLVSFVQSCPIRVLVLNGALFFNNKGMKALSSAQFLETLSLIDCNEVTDHGMRFIVHFPSLINLTLRFCHNVTDVGLSELAHAQKLQSLDVGGCDYISQKGVLGSAKSVCYEVNCKSLGHYKRMC</sequence>
<feature type="domain" description="F-box" evidence="1">
    <location>
        <begin position="4"/>
        <end position="45"/>
    </location>
</feature>
<accession>A0A0D3FUS2</accession>
<feature type="domain" description="F-box" evidence="1">
    <location>
        <begin position="551"/>
        <end position="592"/>
    </location>
</feature>
<evidence type="ECO:0000259" key="1">
    <source>
        <dbReference type="SMART" id="SM00256"/>
    </source>
</evidence>
<dbReference type="SMART" id="SM00256">
    <property type="entry name" value="FBOX"/>
    <property type="match status" value="2"/>
</dbReference>
<dbReference type="STRING" id="65489.A0A0D3FUS2"/>
<protein>
    <recommendedName>
        <fullName evidence="1">F-box domain-containing protein</fullName>
    </recommendedName>
</protein>
<reference evidence="2" key="2">
    <citation type="submission" date="2015-03" db="UniProtKB">
        <authorList>
            <consortium name="EnsemblPlants"/>
        </authorList>
    </citation>
    <scope>IDENTIFICATION</scope>
</reference>
<dbReference type="PaxDb" id="65489-OBART04G09330.1"/>
<dbReference type="Gene3D" id="3.80.10.10">
    <property type="entry name" value="Ribonuclease Inhibitor"/>
    <property type="match status" value="4"/>
</dbReference>
<dbReference type="eggNOG" id="KOG1947">
    <property type="taxonomic scope" value="Eukaryota"/>
</dbReference>
<dbReference type="EnsemblPlants" id="OBART04G09330.1">
    <property type="protein sequence ID" value="OBART04G09330.1"/>
    <property type="gene ID" value="OBART04G09330"/>
</dbReference>
<evidence type="ECO:0000313" key="2">
    <source>
        <dbReference type="EnsemblPlants" id="OBART04G09330.1"/>
    </source>
</evidence>
<proteinExistence type="predicted"/>
<dbReference type="SMART" id="SM00367">
    <property type="entry name" value="LRR_CC"/>
    <property type="match status" value="11"/>
</dbReference>
<dbReference type="AlphaFoldDB" id="A0A0D3FUS2"/>
<reference evidence="2" key="1">
    <citation type="journal article" date="2009" name="Rice">
        <title>De Novo Next Generation Sequencing of Plant Genomes.</title>
        <authorList>
            <person name="Rounsley S."/>
            <person name="Marri P.R."/>
            <person name="Yu Y."/>
            <person name="He R."/>
            <person name="Sisneros N."/>
            <person name="Goicoechea J.L."/>
            <person name="Lee S.J."/>
            <person name="Angelova A."/>
            <person name="Kudrna D."/>
            <person name="Luo M."/>
            <person name="Affourtit J."/>
            <person name="Desany B."/>
            <person name="Knight J."/>
            <person name="Niazi F."/>
            <person name="Egholm M."/>
            <person name="Wing R.A."/>
        </authorList>
    </citation>
    <scope>NUCLEOTIDE SEQUENCE [LARGE SCALE GENOMIC DNA]</scope>
    <source>
        <strain evidence="2">cv. IRGC 105608</strain>
    </source>
</reference>
<dbReference type="HOGENOM" id="CLU_282920_0_0_1"/>
<dbReference type="GO" id="GO:0019005">
    <property type="term" value="C:SCF ubiquitin ligase complex"/>
    <property type="evidence" value="ECO:0007669"/>
    <property type="project" value="TreeGrafter"/>
</dbReference>
<dbReference type="Proteomes" id="UP000026960">
    <property type="component" value="Chromosome 4"/>
</dbReference>
<dbReference type="GO" id="GO:0031146">
    <property type="term" value="P:SCF-dependent proteasomal ubiquitin-dependent protein catabolic process"/>
    <property type="evidence" value="ECO:0007669"/>
    <property type="project" value="TreeGrafter"/>
</dbReference>
<dbReference type="FunFam" id="3.80.10.10:FF:000653">
    <property type="entry name" value="F-box/LRR-repeat protein 14"/>
    <property type="match status" value="1"/>
</dbReference>
<dbReference type="PANTHER" id="PTHR13318">
    <property type="entry name" value="PARTNER OF PAIRED, ISOFORM B-RELATED"/>
    <property type="match status" value="1"/>
</dbReference>
<dbReference type="FunFam" id="1.20.1280.50:FF:000023">
    <property type="entry name" value="F-box/LRR-repeat protein 4"/>
    <property type="match status" value="2"/>
</dbReference>
<dbReference type="FunFam" id="3.80.10.10:FF:000537">
    <property type="entry name" value="F-box domain containing protein"/>
    <property type="match status" value="1"/>
</dbReference>
<dbReference type="FunFam" id="3.80.10.10:FF:000690">
    <property type="entry name" value="F-box/LRR-repeat protein 14"/>
    <property type="match status" value="1"/>
</dbReference>
<keyword evidence="3" id="KW-1185">Reference proteome</keyword>
<dbReference type="CDD" id="cd22159">
    <property type="entry name" value="F-box_AtTIR1-like"/>
    <property type="match status" value="1"/>
</dbReference>
<dbReference type="InterPro" id="IPR032675">
    <property type="entry name" value="LRR_dom_sf"/>
</dbReference>
<dbReference type="PANTHER" id="PTHR13318:SF182">
    <property type="entry name" value="F-BOX_LRR-REPEAT PROTEIN 14"/>
    <property type="match status" value="1"/>
</dbReference>
<organism evidence="2">
    <name type="scientific">Oryza barthii</name>
    <dbReference type="NCBI Taxonomy" id="65489"/>
    <lineage>
        <taxon>Eukaryota</taxon>
        <taxon>Viridiplantae</taxon>
        <taxon>Streptophyta</taxon>
        <taxon>Embryophyta</taxon>
        <taxon>Tracheophyta</taxon>
        <taxon>Spermatophyta</taxon>
        <taxon>Magnoliopsida</taxon>
        <taxon>Liliopsida</taxon>
        <taxon>Poales</taxon>
        <taxon>Poaceae</taxon>
        <taxon>BOP clade</taxon>
        <taxon>Oryzoideae</taxon>
        <taxon>Oryzeae</taxon>
        <taxon>Oryzinae</taxon>
        <taxon>Oryza</taxon>
    </lineage>
</organism>
<dbReference type="Gramene" id="OBART04G09330.1">
    <property type="protein sequence ID" value="OBART04G09330.1"/>
    <property type="gene ID" value="OBART04G09330"/>
</dbReference>
<dbReference type="InterPro" id="IPR006553">
    <property type="entry name" value="Leu-rich_rpt_Cys-con_subtyp"/>
</dbReference>